<dbReference type="Proteomes" id="UP000310016">
    <property type="component" value="Unassembled WGS sequence"/>
</dbReference>
<name>A0A4U0Q1N1_9NEIS</name>
<sequence length="69" mass="7409">MKLFKSGSTGQRSSNARWFSILAAIENGAGSKVYAGLSKKTPINAARPPPNEWPVNEIFAPSPKANFTC</sequence>
<gene>
    <name evidence="1" type="ORF">FAZ21_07560</name>
</gene>
<evidence type="ECO:0000313" key="1">
    <source>
        <dbReference type="EMBL" id="TJZ74819.1"/>
    </source>
</evidence>
<organism evidence="1 2">
    <name type="scientific">Chitiniphilus eburneus</name>
    <dbReference type="NCBI Taxonomy" id="2571148"/>
    <lineage>
        <taxon>Bacteria</taxon>
        <taxon>Pseudomonadati</taxon>
        <taxon>Pseudomonadota</taxon>
        <taxon>Betaproteobacteria</taxon>
        <taxon>Neisseriales</taxon>
        <taxon>Chitinibacteraceae</taxon>
        <taxon>Chitiniphilus</taxon>
    </lineage>
</organism>
<proteinExistence type="predicted"/>
<reference evidence="1 2" key="1">
    <citation type="submission" date="2019-04" db="EMBL/GenBank/DDBJ databases">
        <title>Chitiniphilus eburnea sp. nov., a novel chitinolytic bacterium isolated from aquaculture sludge.</title>
        <authorList>
            <person name="Sheng M."/>
        </authorList>
    </citation>
    <scope>NUCLEOTIDE SEQUENCE [LARGE SCALE GENOMIC DNA]</scope>
    <source>
        <strain evidence="1 2">HX-2-15</strain>
    </source>
</reference>
<dbReference type="AlphaFoldDB" id="A0A4U0Q1N1"/>
<protein>
    <submittedName>
        <fullName evidence="1">Uncharacterized protein</fullName>
    </submittedName>
</protein>
<comment type="caution">
    <text evidence="1">The sequence shown here is derived from an EMBL/GenBank/DDBJ whole genome shotgun (WGS) entry which is preliminary data.</text>
</comment>
<accession>A0A4U0Q1N1</accession>
<keyword evidence="2" id="KW-1185">Reference proteome</keyword>
<evidence type="ECO:0000313" key="2">
    <source>
        <dbReference type="Proteomes" id="UP000310016"/>
    </source>
</evidence>
<dbReference type="RefSeq" id="WP_136772674.1">
    <property type="nucleotide sequence ID" value="NZ_SUMF01000005.1"/>
</dbReference>
<dbReference type="EMBL" id="SUMF01000005">
    <property type="protein sequence ID" value="TJZ74819.1"/>
    <property type="molecule type" value="Genomic_DNA"/>
</dbReference>